<dbReference type="EMBL" id="MCFL01000032">
    <property type="protein sequence ID" value="ORZ33935.1"/>
    <property type="molecule type" value="Genomic_DNA"/>
</dbReference>
<dbReference type="Proteomes" id="UP000193411">
    <property type="component" value="Unassembled WGS sequence"/>
</dbReference>
<dbReference type="Pfam" id="PF04450">
    <property type="entry name" value="BSP"/>
    <property type="match status" value="1"/>
</dbReference>
<name>A0A1Y2HH96_9FUNG</name>
<organism evidence="1 2">
    <name type="scientific">Catenaria anguillulae PL171</name>
    <dbReference type="NCBI Taxonomy" id="765915"/>
    <lineage>
        <taxon>Eukaryota</taxon>
        <taxon>Fungi</taxon>
        <taxon>Fungi incertae sedis</taxon>
        <taxon>Blastocladiomycota</taxon>
        <taxon>Blastocladiomycetes</taxon>
        <taxon>Blastocladiales</taxon>
        <taxon>Catenariaceae</taxon>
        <taxon>Catenaria</taxon>
    </lineage>
</organism>
<dbReference type="OrthoDB" id="891726at2759"/>
<dbReference type="AlphaFoldDB" id="A0A1Y2HH96"/>
<dbReference type="STRING" id="765915.A0A1Y2HH96"/>
<accession>A0A1Y2HH96</accession>
<reference evidence="1 2" key="1">
    <citation type="submission" date="2016-07" db="EMBL/GenBank/DDBJ databases">
        <title>Pervasive Adenine N6-methylation of Active Genes in Fungi.</title>
        <authorList>
            <consortium name="DOE Joint Genome Institute"/>
            <person name="Mondo S.J."/>
            <person name="Dannebaum R.O."/>
            <person name="Kuo R.C."/>
            <person name="Labutti K."/>
            <person name="Haridas S."/>
            <person name="Kuo A."/>
            <person name="Salamov A."/>
            <person name="Ahrendt S.R."/>
            <person name="Lipzen A."/>
            <person name="Sullivan W."/>
            <person name="Andreopoulos W.B."/>
            <person name="Clum A."/>
            <person name="Lindquist E."/>
            <person name="Daum C."/>
            <person name="Ramamoorthy G.K."/>
            <person name="Gryganskyi A."/>
            <person name="Culley D."/>
            <person name="Magnuson J.K."/>
            <person name="James T.Y."/>
            <person name="O'Malley M.A."/>
            <person name="Stajich J.E."/>
            <person name="Spatafora J.W."/>
            <person name="Visel A."/>
            <person name="Grigoriev I.V."/>
        </authorList>
    </citation>
    <scope>NUCLEOTIDE SEQUENCE [LARGE SCALE GENOMIC DNA]</scope>
    <source>
        <strain evidence="1 2">PL171</strain>
    </source>
</reference>
<protein>
    <submittedName>
        <fullName evidence="1">Uncharacterized protein</fullName>
    </submittedName>
</protein>
<evidence type="ECO:0000313" key="1">
    <source>
        <dbReference type="EMBL" id="ORZ33935.1"/>
    </source>
</evidence>
<keyword evidence="2" id="KW-1185">Reference proteome</keyword>
<dbReference type="InterPro" id="IPR007541">
    <property type="entry name" value="Uncharacterised_BSP"/>
</dbReference>
<proteinExistence type="predicted"/>
<dbReference type="PANTHER" id="PTHR33321">
    <property type="match status" value="1"/>
</dbReference>
<dbReference type="PANTHER" id="PTHR33321:SF12">
    <property type="entry name" value="PLANT BASIC SECRETORY PROTEIN (BSP) FAMILY PROTEIN"/>
    <property type="match status" value="1"/>
</dbReference>
<evidence type="ECO:0000313" key="2">
    <source>
        <dbReference type="Proteomes" id="UP000193411"/>
    </source>
</evidence>
<gene>
    <name evidence="1" type="ORF">BCR44DRAFT_1437337</name>
</gene>
<sequence>MPGVADTSNPTPTTATLRYSTLYLAHVFKTRATPADAVREFYGVLVHELVHAYQGNGNGTAPWAWIEGVADWVRLRAGLPAMHWRRKVEREVGWREVVQEMNRRLIMDEWRGEDMWVEQTGREACELWGEYCAYFGAMREEGGPEA</sequence>
<comment type="caution">
    <text evidence="1">The sequence shown here is derived from an EMBL/GenBank/DDBJ whole genome shotgun (WGS) entry which is preliminary data.</text>
</comment>